<proteinExistence type="predicted"/>
<evidence type="ECO:0000313" key="5">
    <source>
        <dbReference type="Proteomes" id="UP000700334"/>
    </source>
</evidence>
<dbReference type="Gene3D" id="1.20.900.10">
    <property type="entry name" value="Dbl homology (DH) domain"/>
    <property type="match status" value="1"/>
</dbReference>
<comment type="caution">
    <text evidence="4">The sequence shown here is derived from an EMBL/GenBank/DDBJ whole genome shotgun (WGS) entry which is preliminary data.</text>
</comment>
<dbReference type="GO" id="GO:0035025">
    <property type="term" value="P:positive regulation of Rho protein signal transduction"/>
    <property type="evidence" value="ECO:0007669"/>
    <property type="project" value="TreeGrafter"/>
</dbReference>
<accession>A0A8J5ZYF3</accession>
<feature type="region of interest" description="Disordered" evidence="3">
    <location>
        <begin position="47"/>
        <end position="68"/>
    </location>
</feature>
<dbReference type="SUPFAM" id="SSF48065">
    <property type="entry name" value="DBL homology domain (DH-domain)"/>
    <property type="match status" value="1"/>
</dbReference>
<name>A0A8J5ZYF3_GALPY</name>
<dbReference type="OrthoDB" id="1716625at2759"/>
<evidence type="ECO:0000313" key="4">
    <source>
        <dbReference type="EMBL" id="KAG8509432.1"/>
    </source>
</evidence>
<dbReference type="PANTHER" id="PTHR46006">
    <property type="entry name" value="RHO GUANINE NUCLEOTIDE EXCHANGE FACTOR AT 64C, ISOFORM A"/>
    <property type="match status" value="1"/>
</dbReference>
<sequence length="368" mass="41782">MSQTKLRPLAHILGQFNLSCKKWSSEMLWLDHTVVYLHGDTGPRLLPRSHHADQQSQSQGLPRKKKRQGAIYEMQKQYSIEDLKFARKAYYCAPLKLTVTSEEELAHIFGDLDASILCVKICWRSNQVWKNTGADWSHPCDLPDSGAYKVYFSNHLTVKVLLNQKKQGSRVQEFLWPYRICLIKHLLLLKEILRHTPKDHQLLEEAVSVIHGVLSDTNLKKGKSECQYYIDNLGHQVEKQKDPRIKASQVLLCYGELKNKYGHELCLFLFQDVLVLTQPVYRQPVQELVLEEHQGVDVRMGGSLPGAFSNSDKTKNTFRARSLTPCKPVKGPTSSCGSLASTLPCPSQQASRPAGLQALPDLHKESEE</sequence>
<organism evidence="4 5">
    <name type="scientific">Galemys pyrenaicus</name>
    <name type="common">Iberian desman</name>
    <name type="synonym">Pyrenean desman</name>
    <dbReference type="NCBI Taxonomy" id="202257"/>
    <lineage>
        <taxon>Eukaryota</taxon>
        <taxon>Metazoa</taxon>
        <taxon>Chordata</taxon>
        <taxon>Craniata</taxon>
        <taxon>Vertebrata</taxon>
        <taxon>Euteleostomi</taxon>
        <taxon>Mammalia</taxon>
        <taxon>Eutheria</taxon>
        <taxon>Laurasiatheria</taxon>
        <taxon>Eulipotyphla</taxon>
        <taxon>Talpidae</taxon>
        <taxon>Galemys</taxon>
    </lineage>
</organism>
<evidence type="ECO:0000256" key="2">
    <source>
        <dbReference type="ARBA" id="ARBA00022490"/>
    </source>
</evidence>
<evidence type="ECO:0000256" key="3">
    <source>
        <dbReference type="SAM" id="MobiDB-lite"/>
    </source>
</evidence>
<dbReference type="GO" id="GO:0005737">
    <property type="term" value="C:cytoplasm"/>
    <property type="evidence" value="ECO:0007669"/>
    <property type="project" value="UniProtKB-SubCell"/>
</dbReference>
<keyword evidence="5" id="KW-1185">Reference proteome</keyword>
<comment type="subcellular location">
    <subcellularLocation>
        <location evidence="1">Cytoplasm</location>
    </subcellularLocation>
</comment>
<evidence type="ECO:0000256" key="1">
    <source>
        <dbReference type="ARBA" id="ARBA00004496"/>
    </source>
</evidence>
<keyword evidence="2" id="KW-0963">Cytoplasm</keyword>
<dbReference type="PANTHER" id="PTHR46006:SF4">
    <property type="entry name" value="NEUROEPITHELIAL CELL-TRANSFORMING GENE 1 PROTEIN"/>
    <property type="match status" value="1"/>
</dbReference>
<reference evidence="4" key="1">
    <citation type="journal article" date="2021" name="Evol. Appl.">
        <title>The genome of the Pyrenean desman and the effects of bottlenecks and inbreeding on the genomic landscape of an endangered species.</title>
        <authorList>
            <person name="Escoda L."/>
            <person name="Castresana J."/>
        </authorList>
    </citation>
    <scope>NUCLEOTIDE SEQUENCE</scope>
    <source>
        <strain evidence="4">IBE-C5619</strain>
    </source>
</reference>
<protein>
    <submittedName>
        <fullName evidence="4">Neuroepithelial cell-transforming gene 1 protein</fullName>
    </submittedName>
</protein>
<feature type="compositionally biased region" description="Polar residues" evidence="3">
    <location>
        <begin position="332"/>
        <end position="351"/>
    </location>
</feature>
<dbReference type="InterPro" id="IPR051480">
    <property type="entry name" value="Endocytic_GEF_Adapter"/>
</dbReference>
<dbReference type="InterPro" id="IPR035899">
    <property type="entry name" value="DBL_dom_sf"/>
</dbReference>
<feature type="region of interest" description="Disordered" evidence="3">
    <location>
        <begin position="329"/>
        <end position="368"/>
    </location>
</feature>
<dbReference type="AlphaFoldDB" id="A0A8J5ZYF3"/>
<dbReference type="Proteomes" id="UP000700334">
    <property type="component" value="Unassembled WGS sequence"/>
</dbReference>
<gene>
    <name evidence="4" type="ORF">J0S82_014909</name>
</gene>
<dbReference type="Gene3D" id="2.30.29.30">
    <property type="entry name" value="Pleckstrin-homology domain (PH domain)/Phosphotyrosine-binding domain (PTB)"/>
    <property type="match status" value="1"/>
</dbReference>
<dbReference type="EMBL" id="JAGFMF010011946">
    <property type="protein sequence ID" value="KAG8509432.1"/>
    <property type="molecule type" value="Genomic_DNA"/>
</dbReference>
<dbReference type="InterPro" id="IPR011993">
    <property type="entry name" value="PH-like_dom_sf"/>
</dbReference>